<name>W6MPM9_9ASCO</name>
<dbReference type="OrthoDB" id="3824970at2759"/>
<feature type="domain" description="CUE" evidence="4">
    <location>
        <begin position="57"/>
        <end position="98"/>
    </location>
</feature>
<dbReference type="AlphaFoldDB" id="W6MPM9"/>
<evidence type="ECO:0000256" key="2">
    <source>
        <dbReference type="SAM" id="MobiDB-lite"/>
    </source>
</evidence>
<keyword evidence="3" id="KW-1133">Transmembrane helix</keyword>
<dbReference type="HOGENOM" id="CLU_1949137_0_0_1"/>
<evidence type="ECO:0000256" key="1">
    <source>
        <dbReference type="ARBA" id="ARBA00022786"/>
    </source>
</evidence>
<protein>
    <recommendedName>
        <fullName evidence="4">CUE domain-containing protein</fullName>
    </recommendedName>
</protein>
<reference evidence="5" key="1">
    <citation type="submission" date="2013-12" db="EMBL/GenBank/DDBJ databases">
        <authorList>
            <person name="Genoscope - CEA"/>
        </authorList>
    </citation>
    <scope>NUCLEOTIDE SEQUENCE</scope>
    <source>
        <strain evidence="5">CBS 1993</strain>
    </source>
</reference>
<accession>W6MPM9</accession>
<organism evidence="5 6">
    <name type="scientific">Kuraishia capsulata CBS 1993</name>
    <dbReference type="NCBI Taxonomy" id="1382522"/>
    <lineage>
        <taxon>Eukaryota</taxon>
        <taxon>Fungi</taxon>
        <taxon>Dikarya</taxon>
        <taxon>Ascomycota</taxon>
        <taxon>Saccharomycotina</taxon>
        <taxon>Pichiomycetes</taxon>
        <taxon>Pichiales</taxon>
        <taxon>Pichiaceae</taxon>
        <taxon>Kuraishia</taxon>
    </lineage>
</organism>
<dbReference type="RefSeq" id="XP_022459098.1">
    <property type="nucleotide sequence ID" value="XM_022603388.1"/>
</dbReference>
<gene>
    <name evidence="5" type="ORF">KUCA_T00003079001</name>
</gene>
<dbReference type="EMBL" id="HG793127">
    <property type="protein sequence ID" value="CDK27102.1"/>
    <property type="molecule type" value="Genomic_DNA"/>
</dbReference>
<feature type="region of interest" description="Disordered" evidence="2">
    <location>
        <begin position="28"/>
        <end position="47"/>
    </location>
</feature>
<dbReference type="Proteomes" id="UP000019384">
    <property type="component" value="Unassembled WGS sequence"/>
</dbReference>
<keyword evidence="3" id="KW-0472">Membrane</keyword>
<evidence type="ECO:0000313" key="5">
    <source>
        <dbReference type="EMBL" id="CDK27102.1"/>
    </source>
</evidence>
<sequence>MDNSTTTFVVSLVIAFIFLRWFISTGDASQSVQPATPTPTTSTPVAKRTVKPIKREVTNDMVEIVQSILPKIPESEIRASLQKSGSVEVTVDELMLAEKNKTKTSFNFQDEKEFMILQSREAYLRKHKN</sequence>
<evidence type="ECO:0000259" key="4">
    <source>
        <dbReference type="PROSITE" id="PS51140"/>
    </source>
</evidence>
<dbReference type="Gene3D" id="1.10.8.10">
    <property type="entry name" value="DNA helicase RuvA subunit, C-terminal domain"/>
    <property type="match status" value="1"/>
</dbReference>
<keyword evidence="6" id="KW-1185">Reference proteome</keyword>
<dbReference type="GO" id="GO:0043130">
    <property type="term" value="F:ubiquitin binding"/>
    <property type="evidence" value="ECO:0007669"/>
    <property type="project" value="InterPro"/>
</dbReference>
<proteinExistence type="predicted"/>
<evidence type="ECO:0000313" key="6">
    <source>
        <dbReference type="Proteomes" id="UP000019384"/>
    </source>
</evidence>
<dbReference type="CDD" id="cd14424">
    <property type="entry name" value="CUE_Cue1p_like"/>
    <property type="match status" value="1"/>
</dbReference>
<keyword evidence="3" id="KW-0812">Transmembrane</keyword>
<dbReference type="GeneID" id="34520486"/>
<feature type="transmembrane region" description="Helical" evidence="3">
    <location>
        <begin position="6"/>
        <end position="23"/>
    </location>
</feature>
<dbReference type="PROSITE" id="PS51140">
    <property type="entry name" value="CUE"/>
    <property type="match status" value="1"/>
</dbReference>
<reference evidence="5" key="2">
    <citation type="submission" date="2014-02" db="EMBL/GenBank/DDBJ databases">
        <title>Complete DNA sequence of /Kuraishia capsulata/ illustrates novel genomic features among budding yeasts (/Saccharomycotina/).</title>
        <authorList>
            <person name="Morales L."/>
            <person name="Noel B."/>
            <person name="Porcel B."/>
            <person name="Marcet-Houben M."/>
            <person name="Hullo M-F."/>
            <person name="Sacerdot C."/>
            <person name="Tekaia F."/>
            <person name="Leh-Louis V."/>
            <person name="Despons L."/>
            <person name="Khanna V."/>
            <person name="Aury J-M."/>
            <person name="Barbe V."/>
            <person name="Couloux A."/>
            <person name="Labadie K."/>
            <person name="Pelletier E."/>
            <person name="Souciet J-L."/>
            <person name="Boekhout T."/>
            <person name="Gabaldon T."/>
            <person name="Wincker P."/>
            <person name="Dujon B."/>
        </authorList>
    </citation>
    <scope>NUCLEOTIDE SEQUENCE</scope>
    <source>
        <strain evidence="5">CBS 1993</strain>
    </source>
</reference>
<dbReference type="Pfam" id="PF02845">
    <property type="entry name" value="CUE"/>
    <property type="match status" value="1"/>
</dbReference>
<dbReference type="InterPro" id="IPR003892">
    <property type="entry name" value="CUE"/>
</dbReference>
<feature type="compositionally biased region" description="Low complexity" evidence="2">
    <location>
        <begin position="30"/>
        <end position="46"/>
    </location>
</feature>
<keyword evidence="1" id="KW-0833">Ubl conjugation pathway</keyword>
<evidence type="ECO:0000256" key="3">
    <source>
        <dbReference type="SAM" id="Phobius"/>
    </source>
</evidence>